<dbReference type="InterPro" id="IPR001258">
    <property type="entry name" value="NHL_repeat"/>
</dbReference>
<dbReference type="GO" id="GO:0061630">
    <property type="term" value="F:ubiquitin protein ligase activity"/>
    <property type="evidence" value="ECO:0007669"/>
    <property type="project" value="TreeGrafter"/>
</dbReference>
<dbReference type="InterPro" id="IPR011042">
    <property type="entry name" value="6-blade_b-propeller_TolB-like"/>
</dbReference>
<feature type="domain" description="RING-type" evidence="7">
    <location>
        <begin position="19"/>
        <end position="75"/>
    </location>
</feature>
<evidence type="ECO:0000313" key="9">
    <source>
        <dbReference type="RefSeq" id="XP_031548974.1"/>
    </source>
</evidence>
<keyword evidence="1" id="KW-0479">Metal-binding</keyword>
<name>A0A6P8GXH1_ACTTE</name>
<feature type="repeat" description="NHL" evidence="6">
    <location>
        <begin position="402"/>
        <end position="427"/>
    </location>
</feature>
<dbReference type="SUPFAM" id="SSF57850">
    <property type="entry name" value="RING/U-box"/>
    <property type="match status" value="1"/>
</dbReference>
<evidence type="ECO:0000256" key="3">
    <source>
        <dbReference type="ARBA" id="ARBA00022771"/>
    </source>
</evidence>
<dbReference type="GO" id="GO:0000209">
    <property type="term" value="P:protein polyubiquitination"/>
    <property type="evidence" value="ECO:0007669"/>
    <property type="project" value="TreeGrafter"/>
</dbReference>
<dbReference type="PANTHER" id="PTHR24104">
    <property type="entry name" value="E3 UBIQUITIN-PROTEIN LIGASE NHLRC1-RELATED"/>
    <property type="match status" value="1"/>
</dbReference>
<accession>A0A6P8GXH1</accession>
<evidence type="ECO:0000259" key="7">
    <source>
        <dbReference type="PROSITE" id="PS50089"/>
    </source>
</evidence>
<dbReference type="Gene3D" id="2.40.10.500">
    <property type="match status" value="1"/>
</dbReference>
<dbReference type="InterPro" id="IPR050952">
    <property type="entry name" value="TRIM-NHL_E3_ligases"/>
</dbReference>
<protein>
    <submittedName>
        <fullName evidence="9">Tripartite motif-containing protein 2-like</fullName>
    </submittedName>
</protein>
<dbReference type="GeneID" id="116286556"/>
<evidence type="ECO:0000313" key="8">
    <source>
        <dbReference type="Proteomes" id="UP000515163"/>
    </source>
</evidence>
<dbReference type="Pfam" id="PF01436">
    <property type="entry name" value="NHL"/>
    <property type="match status" value="4"/>
</dbReference>
<dbReference type="InterPro" id="IPR001841">
    <property type="entry name" value="Znf_RING"/>
</dbReference>
<dbReference type="PANTHER" id="PTHR24104:SF25">
    <property type="entry name" value="PROTEIN LIN-41"/>
    <property type="match status" value="1"/>
</dbReference>
<evidence type="ECO:0000256" key="5">
    <source>
        <dbReference type="PROSITE-ProRule" id="PRU00175"/>
    </source>
</evidence>
<dbReference type="KEGG" id="aten:116286556"/>
<evidence type="ECO:0000256" key="1">
    <source>
        <dbReference type="ARBA" id="ARBA00022723"/>
    </source>
</evidence>
<dbReference type="SUPFAM" id="SSF101898">
    <property type="entry name" value="NHL repeat"/>
    <property type="match status" value="1"/>
</dbReference>
<dbReference type="Gene3D" id="2.120.10.30">
    <property type="entry name" value="TolB, C-terminal domain"/>
    <property type="match status" value="2"/>
</dbReference>
<dbReference type="Gene3D" id="3.30.40.10">
    <property type="entry name" value="Zinc/RING finger domain, C3HC4 (zinc finger)"/>
    <property type="match status" value="1"/>
</dbReference>
<dbReference type="GO" id="GO:0043161">
    <property type="term" value="P:proteasome-mediated ubiquitin-dependent protein catabolic process"/>
    <property type="evidence" value="ECO:0007669"/>
    <property type="project" value="TreeGrafter"/>
</dbReference>
<dbReference type="AlphaFoldDB" id="A0A6P8GXH1"/>
<gene>
    <name evidence="9" type="primary">LOC116286556</name>
</gene>
<keyword evidence="4" id="KW-0862">Zinc</keyword>
<sequence>MASSGVLDVSPQILDELSCCVCRELLREPKILGCGHTACIDCLANMVELELINTGDVFALHQPRLREVIRCPICRNCTNIPVNGIDEFPTNYLVKSMVELNLGLGDVREIKTKISESKNVLGEVQIASTTIDEIMKMVEDKKQTVISDINQVFDSLVERLRDRQEQLTERCCSKAAVRLRDLRHQKQCTKAVERIMKETIERVELSMACSVADVLQRKEAVLEELSQLDMFLVFNEPREVSEFKFVVEGEQEIMNRISEFGDIHCSFDGSDHIVPVAVPSHIMGVDVLKVIDSFNNDGENDEQSTLTLPWGVTTTNTDIIIVTDHHQNRVLQFDVEGNFLKYYAEEHDIHLPTGVAVSDEGNFMVLDSGNHCIKELNSSGDLVRSIGKMGSGSGEIGERAEGITVDHEGRLIVADTANNRVQVFHRNGRMALKFGDTGNECLSRPSCAVYHKGKFIVSDTHNHCLKFYNRNGLLIRQVGIPGKESGQFSHPRGLTVDGNDNILVCDSGNCRIQVLDFNGNFITSFGTMGGEDGQFCFPYAIAINSQGSMVVTDCNNNRIQILRFKIPPN</sequence>
<dbReference type="InParanoid" id="A0A6P8GXH1"/>
<reference evidence="9" key="1">
    <citation type="submission" date="2025-08" db="UniProtKB">
        <authorList>
            <consortium name="RefSeq"/>
        </authorList>
    </citation>
    <scope>IDENTIFICATION</scope>
    <source>
        <tissue evidence="9">Tentacle</tissue>
    </source>
</reference>
<keyword evidence="3 5" id="KW-0863">Zinc-finger</keyword>
<dbReference type="GO" id="GO:0008270">
    <property type="term" value="F:zinc ion binding"/>
    <property type="evidence" value="ECO:0007669"/>
    <property type="project" value="UniProtKB-KW"/>
</dbReference>
<dbReference type="RefSeq" id="XP_031548974.1">
    <property type="nucleotide sequence ID" value="XM_031693114.1"/>
</dbReference>
<evidence type="ECO:0000256" key="6">
    <source>
        <dbReference type="PROSITE-ProRule" id="PRU00504"/>
    </source>
</evidence>
<feature type="repeat" description="NHL" evidence="6">
    <location>
        <begin position="336"/>
        <end position="379"/>
    </location>
</feature>
<keyword evidence="2" id="KW-0677">Repeat</keyword>
<organism evidence="8 9">
    <name type="scientific">Actinia tenebrosa</name>
    <name type="common">Australian red waratah sea anemone</name>
    <dbReference type="NCBI Taxonomy" id="6105"/>
    <lineage>
        <taxon>Eukaryota</taxon>
        <taxon>Metazoa</taxon>
        <taxon>Cnidaria</taxon>
        <taxon>Anthozoa</taxon>
        <taxon>Hexacorallia</taxon>
        <taxon>Actiniaria</taxon>
        <taxon>Actiniidae</taxon>
        <taxon>Actinia</taxon>
    </lineage>
</organism>
<keyword evidence="8" id="KW-1185">Reference proteome</keyword>
<dbReference type="OrthoDB" id="654191at2759"/>
<dbReference type="Pfam" id="PF00097">
    <property type="entry name" value="zf-C3HC4"/>
    <property type="match status" value="1"/>
</dbReference>
<feature type="repeat" description="NHL" evidence="6">
    <location>
        <begin position="475"/>
        <end position="518"/>
    </location>
</feature>
<dbReference type="InterPro" id="IPR013083">
    <property type="entry name" value="Znf_RING/FYVE/PHD"/>
</dbReference>
<evidence type="ECO:0000256" key="4">
    <source>
        <dbReference type="ARBA" id="ARBA00022833"/>
    </source>
</evidence>
<feature type="repeat" description="NHL" evidence="6">
    <location>
        <begin position="522"/>
        <end position="565"/>
    </location>
</feature>
<evidence type="ECO:0000256" key="2">
    <source>
        <dbReference type="ARBA" id="ARBA00022737"/>
    </source>
</evidence>
<dbReference type="InterPro" id="IPR018957">
    <property type="entry name" value="Znf_C3HC4_RING-type"/>
</dbReference>
<dbReference type="SMART" id="SM00184">
    <property type="entry name" value="RING"/>
    <property type="match status" value="1"/>
</dbReference>
<proteinExistence type="predicted"/>
<dbReference type="Proteomes" id="UP000515163">
    <property type="component" value="Unplaced"/>
</dbReference>
<dbReference type="PROSITE" id="PS51125">
    <property type="entry name" value="NHL"/>
    <property type="match status" value="4"/>
</dbReference>
<dbReference type="PROSITE" id="PS50089">
    <property type="entry name" value="ZF_RING_2"/>
    <property type="match status" value="1"/>
</dbReference>